<accession>A0AAW2HCZ7</accession>
<reference evidence="1" key="1">
    <citation type="journal article" date="2024" name="Gigascience">
        <title>Chromosome-level genome of the poultry shaft louse Menopon gallinae provides insight into the host-switching and adaptive evolution of parasitic lice.</title>
        <authorList>
            <person name="Xu Y."/>
            <person name="Ma L."/>
            <person name="Liu S."/>
            <person name="Liang Y."/>
            <person name="Liu Q."/>
            <person name="He Z."/>
            <person name="Tian L."/>
            <person name="Duan Y."/>
            <person name="Cai W."/>
            <person name="Li H."/>
            <person name="Song F."/>
        </authorList>
    </citation>
    <scope>NUCLEOTIDE SEQUENCE</scope>
    <source>
        <strain evidence="1">Cailab_2023a</strain>
    </source>
</reference>
<sequence length="82" mass="9359">MGPRHSKRTLEIAVTPTKSEIEGVGEAGKLEKFVDGIVEKVVAANGHVDGELQQVRTERRMSRFPVLNQRRKSRMIQFSKRR</sequence>
<organism evidence="1">
    <name type="scientific">Menopon gallinae</name>
    <name type="common">poultry shaft louse</name>
    <dbReference type="NCBI Taxonomy" id="328185"/>
    <lineage>
        <taxon>Eukaryota</taxon>
        <taxon>Metazoa</taxon>
        <taxon>Ecdysozoa</taxon>
        <taxon>Arthropoda</taxon>
        <taxon>Hexapoda</taxon>
        <taxon>Insecta</taxon>
        <taxon>Pterygota</taxon>
        <taxon>Neoptera</taxon>
        <taxon>Paraneoptera</taxon>
        <taxon>Psocodea</taxon>
        <taxon>Troctomorpha</taxon>
        <taxon>Phthiraptera</taxon>
        <taxon>Amblycera</taxon>
        <taxon>Menoponidae</taxon>
        <taxon>Menopon</taxon>
    </lineage>
</organism>
<protein>
    <submittedName>
        <fullName evidence="1">Uncharacterized protein</fullName>
    </submittedName>
</protein>
<name>A0AAW2HCZ7_9NEOP</name>
<gene>
    <name evidence="1" type="ORF">PYX00_009797</name>
</gene>
<comment type="caution">
    <text evidence="1">The sequence shown here is derived from an EMBL/GenBank/DDBJ whole genome shotgun (WGS) entry which is preliminary data.</text>
</comment>
<dbReference type="AlphaFoldDB" id="A0AAW2HCZ7"/>
<dbReference type="EMBL" id="JARGDH010000005">
    <property type="protein sequence ID" value="KAL0267552.1"/>
    <property type="molecule type" value="Genomic_DNA"/>
</dbReference>
<evidence type="ECO:0000313" key="1">
    <source>
        <dbReference type="EMBL" id="KAL0267552.1"/>
    </source>
</evidence>
<proteinExistence type="predicted"/>